<evidence type="ECO:0000313" key="4">
    <source>
        <dbReference type="EMBL" id="TNC50984.1"/>
    </source>
</evidence>
<accession>A0A5C4MF96</accession>
<dbReference type="SUPFAM" id="SSF49299">
    <property type="entry name" value="PKD domain"/>
    <property type="match status" value="1"/>
</dbReference>
<evidence type="ECO:0000313" key="5">
    <source>
        <dbReference type="Proteomes" id="UP000306740"/>
    </source>
</evidence>
<dbReference type="SUPFAM" id="SSF82171">
    <property type="entry name" value="DPP6 N-terminal domain-like"/>
    <property type="match status" value="1"/>
</dbReference>
<evidence type="ECO:0000256" key="1">
    <source>
        <dbReference type="SAM" id="SignalP"/>
    </source>
</evidence>
<feature type="domain" description="PKD" evidence="2">
    <location>
        <begin position="651"/>
        <end position="736"/>
    </location>
</feature>
<dbReference type="Pfam" id="PF18911">
    <property type="entry name" value="PKD_4"/>
    <property type="match status" value="1"/>
</dbReference>
<keyword evidence="1" id="KW-0732">Signal</keyword>
<gene>
    <name evidence="4" type="ORF">FHE65_02595</name>
    <name evidence="3" type="ORF">FHE65_31105</name>
</gene>
<dbReference type="EMBL" id="VDFR01000202">
    <property type="protein sequence ID" value="TNC31631.1"/>
    <property type="molecule type" value="Genomic_DNA"/>
</dbReference>
<feature type="signal peptide" evidence="1">
    <location>
        <begin position="1"/>
        <end position="27"/>
    </location>
</feature>
<dbReference type="InterPro" id="IPR022409">
    <property type="entry name" value="PKD/Chitinase_dom"/>
</dbReference>
<name>A0A5C4MF96_9ACTN</name>
<dbReference type="InterPro" id="IPR013783">
    <property type="entry name" value="Ig-like_fold"/>
</dbReference>
<dbReference type="GO" id="GO:0005975">
    <property type="term" value="P:carbohydrate metabolic process"/>
    <property type="evidence" value="ECO:0007669"/>
    <property type="project" value="UniProtKB-ARBA"/>
</dbReference>
<dbReference type="Gene3D" id="2.60.40.10">
    <property type="entry name" value="Immunoglobulins"/>
    <property type="match status" value="1"/>
</dbReference>
<dbReference type="PROSITE" id="PS50093">
    <property type="entry name" value="PKD"/>
    <property type="match status" value="1"/>
</dbReference>
<sequence>MRTRIAPLAAVAALIVFSAIMGSPAYAETIHPDRIVGTNPADHTPHVLNGQVRAVAKVGNTVVLGGSFTQARNQNESTVLSRANLLAFDATTGRISTSFLPNPNGMVYALVPAPDGRSVYVGGTFSSISGAAASNVARVDVTTGARVSGFTSPTFNGQVRALALDGNRLWVGGKFTHVGGVAQRALATINATTGARDAFMGLAIAGQNNGGATSVLRLSKSPTDSRIVGVGNFMTVGGQSRPQIVMLRTSGASATLADWQTNFYEPRCSSNFETYLTDVDFSPDGSFFAVSTTGAYGGSVRSCDTVARFESDATGAGLAPSWKAYTGGDTTWSVTVTDDVVYAGGHQRWQNNPFAGDRTGEGAVSRPGIAALDPANGLPFRWNPTRTRGVGVFEMLPTPEGLYVVSDTDRIGEYEFHGRVALMPLAGGKVLPQISAATLPAEVYRVPPGGSQLTRRSFDGAAAGPSTNAPAGSVAWNQSVGAFMVGGVLYTALSDGSLTKRTFDGASYGASSEVNTADMLVRMSTWHDTEIPRLTGMFYDRGRIYFTQSGSSQLFSRYFTTESDVVGAARLVASDNVSGIDFSQVRGIFVAGGALYWANASGTLHRTGWRQGAQSGAPVAGTTTPVSGPGIDGQNWSSRALFPYQGDTPPPVQAPTAAIAASCAAMTCTFDASGSTGTISSFAWQLGDGSTAGGVTTTRTYATPGTKTVTLTATGPTGLSSTSTRTVSVTQPAPTSLSFVGSDATTGNRTGHRVTVPSSVQAGDRLLLFMAANTTTPSYTGPTGWTAVATADSGGTAGRAWTKIATASDSGSAVTVQSSAYAKSSLALSAYRGATATAAPGAVVIDSGGTSHTTPSLPVSNPSSWAVNVWADESSATTTWTGVPAGQTVRTTTVGTGNGHTSLVLTDSAGAVGTPATGGLAAMADAAGRGVTFTVVLPPA</sequence>
<dbReference type="Proteomes" id="UP000306740">
    <property type="component" value="Unassembled WGS sequence"/>
</dbReference>
<evidence type="ECO:0000259" key="2">
    <source>
        <dbReference type="PROSITE" id="PS50093"/>
    </source>
</evidence>
<dbReference type="InterPro" id="IPR035986">
    <property type="entry name" value="PKD_dom_sf"/>
</dbReference>
<protein>
    <submittedName>
        <fullName evidence="3">PKD domain-containing protein</fullName>
    </submittedName>
</protein>
<reference evidence="3 5" key="1">
    <citation type="submission" date="2019-05" db="EMBL/GenBank/DDBJ databases">
        <title>Mumia sp. nov., isolated from the intestinal contents of plateau pika (Ochotona curzoniae) in the Qinghai-Tibet plateau of China.</title>
        <authorList>
            <person name="Tian Z."/>
        </authorList>
    </citation>
    <scope>NUCLEOTIDE SEQUENCE [LARGE SCALE GENOMIC DNA]</scope>
    <source>
        <strain evidence="5">527</strain>
        <strain evidence="3">Z527</strain>
    </source>
</reference>
<dbReference type="OrthoDB" id="9802683at2"/>
<feature type="chain" id="PRO_5035122678" evidence="1">
    <location>
        <begin position="28"/>
        <end position="940"/>
    </location>
</feature>
<dbReference type="SMART" id="SM00089">
    <property type="entry name" value="PKD"/>
    <property type="match status" value="1"/>
</dbReference>
<dbReference type="CDD" id="cd00146">
    <property type="entry name" value="PKD"/>
    <property type="match status" value="1"/>
</dbReference>
<proteinExistence type="predicted"/>
<dbReference type="AlphaFoldDB" id="A0A5C4MF96"/>
<comment type="caution">
    <text evidence="3">The sequence shown here is derived from an EMBL/GenBank/DDBJ whole genome shotgun (WGS) entry which is preliminary data.</text>
</comment>
<dbReference type="InterPro" id="IPR000601">
    <property type="entry name" value="PKD_dom"/>
</dbReference>
<dbReference type="EMBL" id="VDFR01000011">
    <property type="protein sequence ID" value="TNC50984.1"/>
    <property type="molecule type" value="Genomic_DNA"/>
</dbReference>
<organism evidence="3 5">
    <name type="scientific">Mumia zhuanghuii</name>
    <dbReference type="NCBI Taxonomy" id="2585211"/>
    <lineage>
        <taxon>Bacteria</taxon>
        <taxon>Bacillati</taxon>
        <taxon>Actinomycetota</taxon>
        <taxon>Actinomycetes</taxon>
        <taxon>Propionibacteriales</taxon>
        <taxon>Nocardioidaceae</taxon>
        <taxon>Mumia</taxon>
    </lineage>
</organism>
<evidence type="ECO:0000313" key="3">
    <source>
        <dbReference type="EMBL" id="TNC31631.1"/>
    </source>
</evidence>